<dbReference type="Proteomes" id="UP000286598">
    <property type="component" value="Unassembled WGS sequence"/>
</dbReference>
<proteinExistence type="predicted"/>
<name>A0A3R6FKK2_9BACT</name>
<organism evidence="1 2">
    <name type="scientific">Leyella stercorea</name>
    <dbReference type="NCBI Taxonomy" id="363265"/>
    <lineage>
        <taxon>Bacteria</taxon>
        <taxon>Pseudomonadati</taxon>
        <taxon>Bacteroidota</taxon>
        <taxon>Bacteroidia</taxon>
        <taxon>Bacteroidales</taxon>
        <taxon>Prevotellaceae</taxon>
        <taxon>Leyella</taxon>
    </lineage>
</organism>
<dbReference type="OrthoDB" id="9813673at2"/>
<dbReference type="RefSeq" id="WP_007903271.1">
    <property type="nucleotide sequence ID" value="NZ_JH379474.1"/>
</dbReference>
<reference evidence="1 2" key="1">
    <citation type="submission" date="2018-08" db="EMBL/GenBank/DDBJ databases">
        <title>A genome reference for cultivated species of the human gut microbiota.</title>
        <authorList>
            <person name="Zou Y."/>
            <person name="Xue W."/>
            <person name="Luo G."/>
        </authorList>
    </citation>
    <scope>NUCLEOTIDE SEQUENCE [LARGE SCALE GENOMIC DNA]</scope>
    <source>
        <strain evidence="1 2">AF42-9</strain>
    </source>
</reference>
<keyword evidence="2" id="KW-1185">Reference proteome</keyword>
<evidence type="ECO:0000313" key="2">
    <source>
        <dbReference type="Proteomes" id="UP000286598"/>
    </source>
</evidence>
<dbReference type="EMBL" id="QRNO01000024">
    <property type="protein sequence ID" value="RHK50914.1"/>
    <property type="molecule type" value="Genomic_DNA"/>
</dbReference>
<sequence length="300" mass="35315">MRNDIQLLELLLKDQSLSLPNENTYISWATDDYCVTDEMDDNSPFAFNAQITPELISSHPDLIQPRIKKQPSMQTSRSKSRAEVFTPAWICNAQNNLIDEQWFGRKDVFNTEYINEEGEHRWLTSKPPIVFPAKRSWMSYVRARRMEITCGEGPYLISRYDATTGRLIPISERIGMLDRKFRIINENTPSEPTKANKRQWIRKAYQALQSIYGFDSQGDNVFLTRESLFLSFCEYYTERWHRHPHRDAVLKAAEIISWNIWQMDGLNFNVPNSDHYAIIMEWHNTEPLSGKKMTYKDIMK</sequence>
<gene>
    <name evidence="1" type="ORF">DW060_06095</name>
</gene>
<dbReference type="GO" id="GO:0004519">
    <property type="term" value="F:endonuclease activity"/>
    <property type="evidence" value="ECO:0007669"/>
    <property type="project" value="UniProtKB-KW"/>
</dbReference>
<keyword evidence="1" id="KW-0540">Nuclease</keyword>
<evidence type="ECO:0000313" key="1">
    <source>
        <dbReference type="EMBL" id="RHK50914.1"/>
    </source>
</evidence>
<keyword evidence="1" id="KW-0378">Hydrolase</keyword>
<keyword evidence="1" id="KW-0255">Endonuclease</keyword>
<protein>
    <submittedName>
        <fullName evidence="1">Restriction endonuclease subunit M</fullName>
    </submittedName>
</protein>
<accession>A0A3R6FKK2</accession>
<dbReference type="AlphaFoldDB" id="A0A3R6FKK2"/>
<comment type="caution">
    <text evidence="1">The sequence shown here is derived from an EMBL/GenBank/DDBJ whole genome shotgun (WGS) entry which is preliminary data.</text>
</comment>